<evidence type="ECO:0000256" key="1">
    <source>
        <dbReference type="ARBA" id="ARBA00005941"/>
    </source>
</evidence>
<evidence type="ECO:0000256" key="4">
    <source>
        <dbReference type="ARBA" id="ARBA00022982"/>
    </source>
</evidence>
<dbReference type="RefSeq" id="WP_092559081.1">
    <property type="nucleotide sequence ID" value="NZ_FOYZ01000002.1"/>
</dbReference>
<evidence type="ECO:0000256" key="3">
    <source>
        <dbReference type="ARBA" id="ARBA00022723"/>
    </source>
</evidence>
<dbReference type="NCBIfam" id="TIGR00332">
    <property type="entry name" value="neela_ferrous"/>
    <property type="match status" value="1"/>
</dbReference>
<comment type="similarity">
    <text evidence="1">Belongs to the desulfoferrodoxin family.</text>
</comment>
<accession>A0A1I6I6X6</accession>
<dbReference type="PANTHER" id="PTHR36541">
    <property type="entry name" value="SUPEROXIDE REDUCTASE-RELATED"/>
    <property type="match status" value="1"/>
</dbReference>
<dbReference type="Gene3D" id="2.20.28.100">
    <property type="entry name" value="Desulphoferrodoxin, N-terminal domain"/>
    <property type="match status" value="1"/>
</dbReference>
<keyword evidence="4" id="KW-0249">Electron transport</keyword>
<dbReference type="SUPFAM" id="SSF57802">
    <property type="entry name" value="Rubredoxin-like"/>
    <property type="match status" value="1"/>
</dbReference>
<keyword evidence="8" id="KW-1185">Reference proteome</keyword>
<evidence type="ECO:0000259" key="6">
    <source>
        <dbReference type="Pfam" id="PF01880"/>
    </source>
</evidence>
<evidence type="ECO:0000313" key="7">
    <source>
        <dbReference type="EMBL" id="SFR62140.1"/>
    </source>
</evidence>
<reference evidence="7 8" key="1">
    <citation type="submission" date="2016-10" db="EMBL/GenBank/DDBJ databases">
        <authorList>
            <person name="de Groot N.N."/>
        </authorList>
    </citation>
    <scope>NUCLEOTIDE SEQUENCE [LARGE SCALE GENOMIC DNA]</scope>
    <source>
        <strain evidence="7 8">743A</strain>
    </source>
</reference>
<dbReference type="SUPFAM" id="SSF49367">
    <property type="entry name" value="Superoxide reductase-like"/>
    <property type="match status" value="1"/>
</dbReference>
<protein>
    <submittedName>
        <fullName evidence="7">Superoxide reductase</fullName>
    </submittedName>
</protein>
<dbReference type="Pfam" id="PF01880">
    <property type="entry name" value="Desulfoferrodox"/>
    <property type="match status" value="1"/>
</dbReference>
<name>A0A1I6I6X6_9FIRM</name>
<dbReference type="Gene3D" id="2.60.40.730">
    <property type="entry name" value="SOR catalytic domain"/>
    <property type="match status" value="1"/>
</dbReference>
<dbReference type="GO" id="GO:0005506">
    <property type="term" value="F:iron ion binding"/>
    <property type="evidence" value="ECO:0007669"/>
    <property type="project" value="InterPro"/>
</dbReference>
<keyword evidence="5" id="KW-0408">Iron</keyword>
<dbReference type="STRING" id="37658.SAMN05661086_00452"/>
<dbReference type="AlphaFoldDB" id="A0A1I6I6X6"/>
<dbReference type="InterPro" id="IPR002742">
    <property type="entry name" value="Desulfoferrodoxin_Fe-bd_dom"/>
</dbReference>
<dbReference type="OrthoDB" id="9814936at2"/>
<feature type="domain" description="Desulfoferrodoxin ferrous iron-binding" evidence="6">
    <location>
        <begin position="42"/>
        <end position="126"/>
    </location>
</feature>
<sequence>MCKDQRFFICKHCGNIIGMIEDSGVPVVCCGEKMTELVPNTTDGAVEKHVPVVTVEGNKVTVVIGSAEHPMLPEHHISWIYLKTNKGGQRKCLEPGEKPEAVFMLSEGEEAVEVFEYCNIHGLWKKDVE</sequence>
<evidence type="ECO:0000256" key="5">
    <source>
        <dbReference type="ARBA" id="ARBA00023004"/>
    </source>
</evidence>
<keyword evidence="2" id="KW-0813">Transport</keyword>
<dbReference type="PANTHER" id="PTHR36541:SF1">
    <property type="entry name" value="SUPEROXIDE REDUCTASE-RELATED"/>
    <property type="match status" value="1"/>
</dbReference>
<evidence type="ECO:0000313" key="8">
    <source>
        <dbReference type="Proteomes" id="UP000199659"/>
    </source>
</evidence>
<dbReference type="InterPro" id="IPR051233">
    <property type="entry name" value="Desulfoferrodoxin_SOR"/>
</dbReference>
<dbReference type="Proteomes" id="UP000199659">
    <property type="component" value="Unassembled WGS sequence"/>
</dbReference>
<dbReference type="InterPro" id="IPR036073">
    <property type="entry name" value="Desulfoferrodoxin_Fe-bd_dom_sf"/>
</dbReference>
<evidence type="ECO:0000256" key="2">
    <source>
        <dbReference type="ARBA" id="ARBA00022448"/>
    </source>
</evidence>
<organism evidence="7 8">
    <name type="scientific">Anaeromicropila populeti</name>
    <dbReference type="NCBI Taxonomy" id="37658"/>
    <lineage>
        <taxon>Bacteria</taxon>
        <taxon>Bacillati</taxon>
        <taxon>Bacillota</taxon>
        <taxon>Clostridia</taxon>
        <taxon>Lachnospirales</taxon>
        <taxon>Lachnospiraceae</taxon>
        <taxon>Anaeromicropila</taxon>
    </lineage>
</organism>
<dbReference type="InterPro" id="IPR038094">
    <property type="entry name" value="Desulfoferrodoxin_N_sf"/>
</dbReference>
<gene>
    <name evidence="7" type="ORF">SAMN05661086_00452</name>
</gene>
<proteinExistence type="inferred from homology"/>
<dbReference type="GO" id="GO:0050605">
    <property type="term" value="F:superoxide reductase activity"/>
    <property type="evidence" value="ECO:0007669"/>
    <property type="project" value="UniProtKB-EC"/>
</dbReference>
<dbReference type="EMBL" id="FOYZ01000002">
    <property type="protein sequence ID" value="SFR62140.1"/>
    <property type="molecule type" value="Genomic_DNA"/>
</dbReference>
<keyword evidence="3" id="KW-0479">Metal-binding</keyword>